<protein>
    <recommendedName>
        <fullName evidence="5">Flagellin</fullName>
    </recommendedName>
</protein>
<dbReference type="Pfam" id="PF00669">
    <property type="entry name" value="Flagellin_N"/>
    <property type="match status" value="1"/>
</dbReference>
<feature type="domain" description="Flagellin C-terminal" evidence="7">
    <location>
        <begin position="417"/>
        <end position="501"/>
    </location>
</feature>
<dbReference type="RefSeq" id="WP_134348018.1">
    <property type="nucleotide sequence ID" value="NZ_JARDVI010000006.1"/>
</dbReference>
<comment type="similarity">
    <text evidence="2 5">Belongs to the bacterial flagellin family.</text>
</comment>
<organism evidence="8 9">
    <name type="scientific">Enterobacter chinensis</name>
    <dbReference type="NCBI Taxonomy" id="3030997"/>
    <lineage>
        <taxon>Bacteria</taxon>
        <taxon>Pseudomonadati</taxon>
        <taxon>Pseudomonadota</taxon>
        <taxon>Gammaproteobacteria</taxon>
        <taxon>Enterobacterales</taxon>
        <taxon>Enterobacteriaceae</taxon>
        <taxon>Enterobacter</taxon>
    </lineage>
</organism>
<sequence length="502" mass="53673">MAQVINTNALSLMAQNNLNKSQTQLGTAIQRLSSGMRINSAKDDAAGLAISNRFTSSIRGMTQAARNANDGISLAQTTEGALEEVTENMQRIRELTVQAKNGTNSDSDLSSIKKEIATRLQEIERVAEVTNFNGVKVFDGSKDKITIQIGDKDGDTIDINLNKLDMKTLGLDEFLDDFAGIGITVNGAGITAGSQFEGKGVEAKNNDEIDAVKLGLGATDPKFKFTTTNIKTVTDAANKITGPDTEKKLITYEDNGSLRFFVSNKAGDVQEVNVQFEVTGTPVETKIQGTPTPEADLLSKADADMLLNGPNTLSDTKRLKEGDSVNAAGTPMPLTAEMLDNISTDLYGVNAADSKMRVFSVKDGATEKLYAINNDGEVKTFTLDAAGGVATQADARAMEAEFIAKESGRLAAEDLIDRLDKSLTKVADFRADLGAVQNRFSSIIANLNTNIINTTEARSRIQDADFSVEVSAMSRANILQQAGVSVLAQANQVPQNVLSLLR</sequence>
<keyword evidence="4 5" id="KW-0975">Bacterial flagellum</keyword>
<evidence type="ECO:0000259" key="7">
    <source>
        <dbReference type="Pfam" id="PF00700"/>
    </source>
</evidence>
<dbReference type="PRINTS" id="PR00207">
    <property type="entry name" value="FLAGELLIN"/>
</dbReference>
<dbReference type="InterPro" id="IPR042187">
    <property type="entry name" value="Flagellin_C_sub2"/>
</dbReference>
<comment type="caution">
    <text evidence="8">The sequence shown here is derived from an EMBL/GenBank/DDBJ whole genome shotgun (WGS) entry which is preliminary data.</text>
</comment>
<evidence type="ECO:0000313" key="8">
    <source>
        <dbReference type="EMBL" id="MDY0419683.1"/>
    </source>
</evidence>
<dbReference type="InterPro" id="IPR046358">
    <property type="entry name" value="Flagellin_C"/>
</dbReference>
<dbReference type="Gene3D" id="2.170.280.10">
    <property type="entry name" value="f41 fragment of flagellin, middle domain"/>
    <property type="match status" value="1"/>
</dbReference>
<proteinExistence type="inferred from homology"/>
<dbReference type="PANTHER" id="PTHR42792:SF2">
    <property type="entry name" value="FLAGELLIN"/>
    <property type="match status" value="1"/>
</dbReference>
<dbReference type="Gene3D" id="6.10.10.10">
    <property type="entry name" value="Flagellar export chaperone, C-terminal domain"/>
    <property type="match status" value="1"/>
</dbReference>
<name>A0ABU5D8G9_9ENTR</name>
<gene>
    <name evidence="8" type="ORF">PYW49_18715</name>
</gene>
<evidence type="ECO:0000256" key="2">
    <source>
        <dbReference type="ARBA" id="ARBA00005709"/>
    </source>
</evidence>
<comment type="function">
    <text evidence="1 5">Flagellin is the subunit protein which polymerizes to form the filaments of bacterial flagella.</text>
</comment>
<accession>A0ABU5D8G9</accession>
<keyword evidence="8" id="KW-0969">Cilium</keyword>
<evidence type="ECO:0000256" key="3">
    <source>
        <dbReference type="ARBA" id="ARBA00022525"/>
    </source>
</evidence>
<dbReference type="SUPFAM" id="SSF64518">
    <property type="entry name" value="Phase 1 flagellin"/>
    <property type="match status" value="1"/>
</dbReference>
<evidence type="ECO:0000256" key="5">
    <source>
        <dbReference type="RuleBase" id="RU362073"/>
    </source>
</evidence>
<reference evidence="8 9" key="1">
    <citation type="submission" date="2023-02" db="EMBL/GenBank/DDBJ databases">
        <title>The draft genomes of Enterobacter strains.</title>
        <authorList>
            <person name="He Y."/>
            <person name="Feng Y."/>
            <person name="Zong Z."/>
        </authorList>
    </citation>
    <scope>NUCLEOTIDE SEQUENCE [LARGE SCALE GENOMIC DNA]</scope>
    <source>
        <strain evidence="8 9">170198</strain>
    </source>
</reference>
<dbReference type="Gene3D" id="6.10.280.190">
    <property type="match status" value="1"/>
</dbReference>
<evidence type="ECO:0000313" key="9">
    <source>
        <dbReference type="Proteomes" id="UP001270266"/>
    </source>
</evidence>
<keyword evidence="8" id="KW-0282">Flagellum</keyword>
<keyword evidence="3 5" id="KW-0964">Secreted</keyword>
<dbReference type="Proteomes" id="UP001270266">
    <property type="component" value="Unassembled WGS sequence"/>
</dbReference>
<evidence type="ECO:0000256" key="4">
    <source>
        <dbReference type="ARBA" id="ARBA00023143"/>
    </source>
</evidence>
<dbReference type="Pfam" id="PF00700">
    <property type="entry name" value="Flagellin_C"/>
    <property type="match status" value="1"/>
</dbReference>
<dbReference type="Gene3D" id="1.20.1330.10">
    <property type="entry name" value="f41 fragment of flagellin, N-terminal domain"/>
    <property type="match status" value="1"/>
</dbReference>
<dbReference type="EMBL" id="JARDVI010000006">
    <property type="protein sequence ID" value="MDY0419683.1"/>
    <property type="molecule type" value="Genomic_DNA"/>
</dbReference>
<evidence type="ECO:0000256" key="1">
    <source>
        <dbReference type="ARBA" id="ARBA00002270"/>
    </source>
</evidence>
<keyword evidence="9" id="KW-1185">Reference proteome</keyword>
<dbReference type="PANTHER" id="PTHR42792">
    <property type="entry name" value="FLAGELLIN"/>
    <property type="match status" value="1"/>
</dbReference>
<dbReference type="Gene3D" id="2.30.220.10">
    <property type="entry name" value="f41 fragment of flagellin, C-terminal domain"/>
    <property type="match status" value="1"/>
</dbReference>
<dbReference type="InterPro" id="IPR001029">
    <property type="entry name" value="Flagellin_N"/>
</dbReference>
<keyword evidence="8" id="KW-0966">Cell projection</keyword>
<evidence type="ECO:0000259" key="6">
    <source>
        <dbReference type="Pfam" id="PF00669"/>
    </source>
</evidence>
<comment type="subcellular location">
    <subcellularLocation>
        <location evidence="5">Secreted</location>
    </subcellularLocation>
    <subcellularLocation>
        <location evidence="5">Bacterial flagellum</location>
    </subcellularLocation>
</comment>
<dbReference type="InterPro" id="IPR001492">
    <property type="entry name" value="Flagellin"/>
</dbReference>
<feature type="domain" description="Flagellin N-terminal" evidence="6">
    <location>
        <begin position="5"/>
        <end position="142"/>
    </location>
</feature>